<evidence type="ECO:0000256" key="2">
    <source>
        <dbReference type="SAM" id="SignalP"/>
    </source>
</evidence>
<feature type="chain" id="PRO_5030722102" evidence="2">
    <location>
        <begin position="28"/>
        <end position="67"/>
    </location>
</feature>
<evidence type="ECO:0000256" key="1">
    <source>
        <dbReference type="SAM" id="Phobius"/>
    </source>
</evidence>
<dbReference type="Proteomes" id="UP000596660">
    <property type="component" value="Unplaced"/>
</dbReference>
<keyword evidence="4" id="KW-1185">Reference proteome</keyword>
<keyword evidence="1" id="KW-0472">Membrane</keyword>
<name>A0A803MA51_CHEQI</name>
<feature type="signal peptide" evidence="2">
    <location>
        <begin position="1"/>
        <end position="27"/>
    </location>
</feature>
<evidence type="ECO:0000313" key="3">
    <source>
        <dbReference type="EnsemblPlants" id="AUR62025968-RA:cds"/>
    </source>
</evidence>
<keyword evidence="1" id="KW-0812">Transmembrane</keyword>
<reference evidence="3" key="1">
    <citation type="journal article" date="2017" name="Nature">
        <title>The genome of Chenopodium quinoa.</title>
        <authorList>
            <person name="Jarvis D.E."/>
            <person name="Ho Y.S."/>
            <person name="Lightfoot D.J."/>
            <person name="Schmoeckel S.M."/>
            <person name="Li B."/>
            <person name="Borm T.J.A."/>
            <person name="Ohyanagi H."/>
            <person name="Mineta K."/>
            <person name="Michell C.T."/>
            <person name="Saber N."/>
            <person name="Kharbatia N.M."/>
            <person name="Rupper R.R."/>
            <person name="Sharp A.R."/>
            <person name="Dally N."/>
            <person name="Boughton B.A."/>
            <person name="Woo Y.H."/>
            <person name="Gao G."/>
            <person name="Schijlen E.G.W.M."/>
            <person name="Guo X."/>
            <person name="Momin A.A."/>
            <person name="Negrao S."/>
            <person name="Al-Babili S."/>
            <person name="Gehring C."/>
            <person name="Roessner U."/>
            <person name="Jung C."/>
            <person name="Murphy K."/>
            <person name="Arold S.T."/>
            <person name="Gojobori T."/>
            <person name="van der Linden C.G."/>
            <person name="van Loo E.N."/>
            <person name="Jellen E.N."/>
            <person name="Maughan P.J."/>
            <person name="Tester M."/>
        </authorList>
    </citation>
    <scope>NUCLEOTIDE SEQUENCE [LARGE SCALE GENOMIC DNA]</scope>
    <source>
        <strain evidence="3">cv. PI 614886</strain>
    </source>
</reference>
<dbReference type="PANTHER" id="PTHR33659">
    <property type="entry name" value="PROTEIN, PUTATIVE-RELATED-RELATED"/>
    <property type="match status" value="1"/>
</dbReference>
<accession>A0A803MA51</accession>
<feature type="transmembrane region" description="Helical" evidence="1">
    <location>
        <begin position="43"/>
        <end position="66"/>
    </location>
</feature>
<dbReference type="OMA" id="RVMMLAI"/>
<sequence length="67" mass="6873">MACQLATVRSMMLALVMVALYFVTVTGQETGLSPLPAAVAGDGVTLPVSGTLMVSSVLISMIAFLLN</sequence>
<dbReference type="PANTHER" id="PTHR33659:SF11">
    <property type="entry name" value="TRANSMEMBRANE PROTEIN"/>
    <property type="match status" value="1"/>
</dbReference>
<dbReference type="AlphaFoldDB" id="A0A803MA51"/>
<proteinExistence type="predicted"/>
<protein>
    <submittedName>
        <fullName evidence="3">Uncharacterized protein</fullName>
    </submittedName>
</protein>
<keyword evidence="1" id="KW-1133">Transmembrane helix</keyword>
<dbReference type="EnsemblPlants" id="AUR62025968-RA">
    <property type="protein sequence ID" value="AUR62025968-RA:cds"/>
    <property type="gene ID" value="AUR62025968"/>
</dbReference>
<organism evidence="3 4">
    <name type="scientific">Chenopodium quinoa</name>
    <name type="common">Quinoa</name>
    <dbReference type="NCBI Taxonomy" id="63459"/>
    <lineage>
        <taxon>Eukaryota</taxon>
        <taxon>Viridiplantae</taxon>
        <taxon>Streptophyta</taxon>
        <taxon>Embryophyta</taxon>
        <taxon>Tracheophyta</taxon>
        <taxon>Spermatophyta</taxon>
        <taxon>Magnoliopsida</taxon>
        <taxon>eudicotyledons</taxon>
        <taxon>Gunneridae</taxon>
        <taxon>Pentapetalae</taxon>
        <taxon>Caryophyllales</taxon>
        <taxon>Chenopodiaceae</taxon>
        <taxon>Chenopodioideae</taxon>
        <taxon>Atripliceae</taxon>
        <taxon>Chenopodium</taxon>
    </lineage>
</organism>
<dbReference type="Gramene" id="AUR62025968-RA">
    <property type="protein sequence ID" value="AUR62025968-RA:cds"/>
    <property type="gene ID" value="AUR62025968"/>
</dbReference>
<reference evidence="3" key="2">
    <citation type="submission" date="2021-03" db="UniProtKB">
        <authorList>
            <consortium name="EnsemblPlants"/>
        </authorList>
    </citation>
    <scope>IDENTIFICATION</scope>
</reference>
<keyword evidence="2" id="KW-0732">Signal</keyword>
<evidence type="ECO:0000313" key="4">
    <source>
        <dbReference type="Proteomes" id="UP000596660"/>
    </source>
</evidence>